<evidence type="ECO:0000259" key="11">
    <source>
        <dbReference type="PROSITE" id="PS51198"/>
    </source>
</evidence>
<proteinExistence type="inferred from homology"/>
<dbReference type="eggNOG" id="COG0210">
    <property type="taxonomic scope" value="Bacteria"/>
</dbReference>
<protein>
    <recommendedName>
        <fullName evidence="8">DNA 3'-5' helicase</fullName>
        <ecNumber evidence="8">5.6.2.4</ecNumber>
    </recommendedName>
</protein>
<comment type="caution">
    <text evidence="12">The sequence shown here is derived from an EMBL/GenBank/DDBJ whole genome shotgun (WGS) entry which is preliminary data.</text>
</comment>
<keyword evidence="2 10" id="KW-0547">Nucleotide-binding</keyword>
<dbReference type="Gene3D" id="3.40.50.300">
    <property type="entry name" value="P-loop containing nucleotide triphosphate hydrolases"/>
    <property type="match status" value="2"/>
</dbReference>
<evidence type="ECO:0000256" key="5">
    <source>
        <dbReference type="ARBA" id="ARBA00022840"/>
    </source>
</evidence>
<evidence type="ECO:0000256" key="3">
    <source>
        <dbReference type="ARBA" id="ARBA00022801"/>
    </source>
</evidence>
<comment type="catalytic activity">
    <reaction evidence="7">
        <text>Couples ATP hydrolysis with the unwinding of duplex DNA by translocating in the 3'-5' direction.</text>
        <dbReference type="EC" id="5.6.2.4"/>
    </reaction>
</comment>
<feature type="domain" description="UvrD-like helicase ATP-binding" evidence="11">
    <location>
        <begin position="2"/>
        <end position="292"/>
    </location>
</feature>
<dbReference type="GeneID" id="84209631"/>
<evidence type="ECO:0000256" key="7">
    <source>
        <dbReference type="ARBA" id="ARBA00034617"/>
    </source>
</evidence>
<dbReference type="OrthoDB" id="384988at2"/>
<feature type="binding site" evidence="10">
    <location>
        <begin position="23"/>
        <end position="30"/>
    </location>
    <ligand>
        <name>ATP</name>
        <dbReference type="ChEBI" id="CHEBI:30616"/>
    </ligand>
</feature>
<dbReference type="GO" id="GO:0043138">
    <property type="term" value="F:3'-5' DNA helicase activity"/>
    <property type="evidence" value="ECO:0007669"/>
    <property type="project" value="UniProtKB-EC"/>
</dbReference>
<comment type="similarity">
    <text evidence="1">Belongs to the helicase family. UvrD subfamily.</text>
</comment>
<dbReference type="EC" id="5.6.2.4" evidence="8"/>
<organism evidence="12 13">
    <name type="scientific">Acinetobacter gerneri DSM 14967 = CIP 107464 = MTCC 9824</name>
    <dbReference type="NCBI Taxonomy" id="1120926"/>
    <lineage>
        <taxon>Bacteria</taxon>
        <taxon>Pseudomonadati</taxon>
        <taxon>Pseudomonadota</taxon>
        <taxon>Gammaproteobacteria</taxon>
        <taxon>Moraxellales</taxon>
        <taxon>Moraxellaceae</taxon>
        <taxon>Acinetobacter</taxon>
    </lineage>
</organism>
<evidence type="ECO:0000313" key="12">
    <source>
        <dbReference type="EMBL" id="ENV33272.1"/>
    </source>
</evidence>
<evidence type="ECO:0000313" key="13">
    <source>
        <dbReference type="Proteomes" id="UP000013117"/>
    </source>
</evidence>
<dbReference type="Gene3D" id="1.10.10.160">
    <property type="match status" value="1"/>
</dbReference>
<dbReference type="Pfam" id="PF00580">
    <property type="entry name" value="UvrD-helicase"/>
    <property type="match status" value="1"/>
</dbReference>
<evidence type="ECO:0000256" key="4">
    <source>
        <dbReference type="ARBA" id="ARBA00022806"/>
    </source>
</evidence>
<evidence type="ECO:0000256" key="1">
    <source>
        <dbReference type="ARBA" id="ARBA00009922"/>
    </source>
</evidence>
<accession>N8Y931</accession>
<dbReference type="GO" id="GO:0005524">
    <property type="term" value="F:ATP binding"/>
    <property type="evidence" value="ECO:0007669"/>
    <property type="project" value="UniProtKB-UniRule"/>
</dbReference>
<evidence type="ECO:0000256" key="2">
    <source>
        <dbReference type="ARBA" id="ARBA00022741"/>
    </source>
</evidence>
<dbReference type="SUPFAM" id="SSF52540">
    <property type="entry name" value="P-loop containing nucleoside triphosphate hydrolases"/>
    <property type="match status" value="1"/>
</dbReference>
<dbReference type="InterPro" id="IPR014016">
    <property type="entry name" value="UvrD-like_ATP-bd"/>
</dbReference>
<dbReference type="GO" id="GO:0003677">
    <property type="term" value="F:DNA binding"/>
    <property type="evidence" value="ECO:0007669"/>
    <property type="project" value="InterPro"/>
</dbReference>
<dbReference type="PANTHER" id="PTHR11070">
    <property type="entry name" value="UVRD / RECB / PCRA DNA HELICASE FAMILY MEMBER"/>
    <property type="match status" value="1"/>
</dbReference>
<dbReference type="GO" id="GO:0016887">
    <property type="term" value="F:ATP hydrolysis activity"/>
    <property type="evidence" value="ECO:0007669"/>
    <property type="project" value="RHEA"/>
</dbReference>
<dbReference type="Pfam" id="PF13361">
    <property type="entry name" value="UvrD_C"/>
    <property type="match status" value="1"/>
</dbReference>
<dbReference type="GO" id="GO:0005829">
    <property type="term" value="C:cytosol"/>
    <property type="evidence" value="ECO:0007669"/>
    <property type="project" value="TreeGrafter"/>
</dbReference>
<dbReference type="AlphaFoldDB" id="N8Y931"/>
<comment type="catalytic activity">
    <reaction evidence="9">
        <text>ATP + H2O = ADP + phosphate + H(+)</text>
        <dbReference type="Rhea" id="RHEA:13065"/>
        <dbReference type="ChEBI" id="CHEBI:15377"/>
        <dbReference type="ChEBI" id="CHEBI:15378"/>
        <dbReference type="ChEBI" id="CHEBI:30616"/>
        <dbReference type="ChEBI" id="CHEBI:43474"/>
        <dbReference type="ChEBI" id="CHEBI:456216"/>
        <dbReference type="EC" id="5.6.2.4"/>
    </reaction>
</comment>
<keyword evidence="3 10" id="KW-0378">Hydrolase</keyword>
<evidence type="ECO:0000256" key="8">
    <source>
        <dbReference type="ARBA" id="ARBA00034808"/>
    </source>
</evidence>
<dbReference type="PROSITE" id="PS51198">
    <property type="entry name" value="UVRD_HELICASE_ATP_BIND"/>
    <property type="match status" value="1"/>
</dbReference>
<dbReference type="RefSeq" id="WP_004863525.1">
    <property type="nucleotide sequence ID" value="NZ_ASYY01000087.1"/>
</dbReference>
<sequence length="563" mass="65246">MSIIQIDSNTKFQDIEHHFKVSAGPGAGKTHWLVEHIRNVLHCSKRLGKIRKIACITYTNIAVETILTRLGTSATQVDVSTIHSFLYRHIVKPYVFLIADEYGLNYSKLDGHDELNHSYSKINNWLELTGQKYFISEQNKLIQALDSVQWQLQSDGEIYLQLPATKAYLGKITHLYIKKASYIDYRRQHWSSGKIHHDDVLFFSYQLIIKFPYILEVIRAKFPYFFIDEFQDCNPIQLAIIKKIAESETIVGVIGDPAQSIYEFQGAVYAQFNSFRLPQIGFYEMNQNNRSTSKIINLLNRVRADITQIPVRQIECDLPYLIVGNQNQTIYAIKNNYGIDDFCSLSRLNIDSNALKIELDKTSLVNNLFDRLAEDNNPIRRKILICSVKAIELAREKKFKDSIKELSKVFPLKEFSLNISLAYLVNILNEYNDFKDKSLSDFIEILRKYSGLEIPKLRKGKAKDLYDAHLYNQLSICINIPDDMSLNKTIHKSKGDEFDNVVLFLKSENDLEFIKNPNLMINEEHRINYVAISRAKNRLFISVPSLEVTNEPKFSEHFEILRC</sequence>
<keyword evidence="5 10" id="KW-0067">ATP-binding</keyword>
<evidence type="ECO:0000256" key="9">
    <source>
        <dbReference type="ARBA" id="ARBA00048988"/>
    </source>
</evidence>
<dbReference type="InterPro" id="IPR013986">
    <property type="entry name" value="DExx_box_DNA_helicase_dom_sf"/>
</dbReference>
<dbReference type="Proteomes" id="UP000013117">
    <property type="component" value="Unassembled WGS sequence"/>
</dbReference>
<keyword evidence="13" id="KW-1185">Reference proteome</keyword>
<name>N8Y931_9GAMM</name>
<dbReference type="InterPro" id="IPR027417">
    <property type="entry name" value="P-loop_NTPase"/>
</dbReference>
<dbReference type="EMBL" id="APPN01000069">
    <property type="protein sequence ID" value="ENV33272.1"/>
    <property type="molecule type" value="Genomic_DNA"/>
</dbReference>
<dbReference type="PANTHER" id="PTHR11070:SF3">
    <property type="entry name" value="DNA 3'-5' HELICASE"/>
    <property type="match status" value="1"/>
</dbReference>
<gene>
    <name evidence="12" type="ORF">F960_02298</name>
</gene>
<evidence type="ECO:0000256" key="6">
    <source>
        <dbReference type="ARBA" id="ARBA00023235"/>
    </source>
</evidence>
<dbReference type="InterPro" id="IPR000212">
    <property type="entry name" value="DNA_helicase_UvrD/REP"/>
</dbReference>
<dbReference type="PATRIC" id="fig|1120926.3.peg.2217"/>
<reference evidence="12 13" key="1">
    <citation type="submission" date="2013-02" db="EMBL/GenBank/DDBJ databases">
        <title>The Genome Sequence of Acinetobacter gerneri CIP 107464.</title>
        <authorList>
            <consortium name="The Broad Institute Genome Sequencing Platform"/>
            <consortium name="The Broad Institute Genome Sequencing Center for Infectious Disease"/>
            <person name="Cerqueira G."/>
            <person name="Feldgarden M."/>
            <person name="Courvalin P."/>
            <person name="Perichon B."/>
            <person name="Grillot-Courvalin C."/>
            <person name="Clermont D."/>
            <person name="Rocha E."/>
            <person name="Yoon E.-J."/>
            <person name="Nemec A."/>
            <person name="Walker B."/>
            <person name="Young S.K."/>
            <person name="Zeng Q."/>
            <person name="Gargeya S."/>
            <person name="Fitzgerald M."/>
            <person name="Haas B."/>
            <person name="Abouelleil A."/>
            <person name="Alvarado L."/>
            <person name="Arachchi H.M."/>
            <person name="Berlin A.M."/>
            <person name="Chapman S.B."/>
            <person name="Dewar J."/>
            <person name="Goldberg J."/>
            <person name="Griggs A."/>
            <person name="Gujja S."/>
            <person name="Hansen M."/>
            <person name="Howarth C."/>
            <person name="Imamovic A."/>
            <person name="Larimer J."/>
            <person name="McCowan C."/>
            <person name="Murphy C."/>
            <person name="Neiman D."/>
            <person name="Pearson M."/>
            <person name="Priest M."/>
            <person name="Roberts A."/>
            <person name="Saif S."/>
            <person name="Shea T."/>
            <person name="Sisk P."/>
            <person name="Sykes S."/>
            <person name="Wortman J."/>
            <person name="Nusbaum C."/>
            <person name="Birren B."/>
        </authorList>
    </citation>
    <scope>NUCLEOTIDE SEQUENCE [LARGE SCALE GENOMIC DNA]</scope>
    <source>
        <strain evidence="12 13">CIP 107464</strain>
    </source>
</reference>
<keyword evidence="6" id="KW-0413">Isomerase</keyword>
<dbReference type="STRING" id="202952.GCA_000747725_02316"/>
<dbReference type="HOGENOM" id="CLU_004585_8_3_6"/>
<keyword evidence="4 10" id="KW-0347">Helicase</keyword>
<dbReference type="InterPro" id="IPR014017">
    <property type="entry name" value="DNA_helicase_UvrD-like_C"/>
</dbReference>
<dbReference type="GO" id="GO:0000725">
    <property type="term" value="P:recombinational repair"/>
    <property type="evidence" value="ECO:0007669"/>
    <property type="project" value="TreeGrafter"/>
</dbReference>
<evidence type="ECO:0000256" key="10">
    <source>
        <dbReference type="PROSITE-ProRule" id="PRU00560"/>
    </source>
</evidence>